<dbReference type="AlphaFoldDB" id="A0A1G1V6N4"/>
<dbReference type="InterPro" id="IPR007391">
    <property type="entry name" value="Vancomycin_resist_VanW"/>
</dbReference>
<dbReference type="Proteomes" id="UP000178319">
    <property type="component" value="Unassembled WGS sequence"/>
</dbReference>
<evidence type="ECO:0000313" key="2">
    <source>
        <dbReference type="Proteomes" id="UP000178319"/>
    </source>
</evidence>
<reference evidence="1 2" key="1">
    <citation type="journal article" date="2016" name="Nat. Commun.">
        <title>Thousands of microbial genomes shed light on interconnected biogeochemical processes in an aquifer system.</title>
        <authorList>
            <person name="Anantharaman K."/>
            <person name="Brown C.T."/>
            <person name="Hug L.A."/>
            <person name="Sharon I."/>
            <person name="Castelle C.J."/>
            <person name="Probst A.J."/>
            <person name="Thomas B.C."/>
            <person name="Singh A."/>
            <person name="Wilkins M.J."/>
            <person name="Karaoz U."/>
            <person name="Brodie E.L."/>
            <person name="Williams K.H."/>
            <person name="Hubbard S.S."/>
            <person name="Banfield J.F."/>
        </authorList>
    </citation>
    <scope>NUCLEOTIDE SEQUENCE [LARGE SCALE GENOMIC DNA]</scope>
</reference>
<comment type="caution">
    <text evidence="1">The sequence shown here is derived from an EMBL/GenBank/DDBJ whole genome shotgun (WGS) entry which is preliminary data.</text>
</comment>
<organism evidence="1 2">
    <name type="scientific">Candidatus Blackburnbacteria bacterium RIFCSPHIGHO2_02_FULL_44_20</name>
    <dbReference type="NCBI Taxonomy" id="1797516"/>
    <lineage>
        <taxon>Bacteria</taxon>
        <taxon>Candidatus Blackburniibacteriota</taxon>
    </lineage>
</organism>
<dbReference type="Pfam" id="PF04294">
    <property type="entry name" value="VanW"/>
    <property type="match status" value="1"/>
</dbReference>
<evidence type="ECO:0000313" key="1">
    <source>
        <dbReference type="EMBL" id="OGY11017.1"/>
    </source>
</evidence>
<gene>
    <name evidence="1" type="ORF">A3D26_03820</name>
</gene>
<name>A0A1G1V6N4_9BACT</name>
<dbReference type="STRING" id="1797516.A3D26_03820"/>
<sequence length="212" mass="23887">MLPLIEYLVILLSNPKPQAPGTPSVQIAQRSFSLENRYDNKFVNDVFKDNILLTLKYLDGSVKDKKDISWENVGKPMRYEFTLKPGQAFAFHDQLLPEYARNVVKTTNAHFNSTDGFKSDGYLVGDGVCHLASLIYWAAKDAGLTTVSLASHNFAKINDVPKEYGVSIRFQPGAKENSARQNLYIVNNFDKPVTFVFDYDGANLDVKVKLER</sequence>
<proteinExistence type="predicted"/>
<accession>A0A1G1V6N4</accession>
<protein>
    <submittedName>
        <fullName evidence="1">Uncharacterized protein</fullName>
    </submittedName>
</protein>
<dbReference type="EMBL" id="MHBZ01000025">
    <property type="protein sequence ID" value="OGY11017.1"/>
    <property type="molecule type" value="Genomic_DNA"/>
</dbReference>